<dbReference type="RefSeq" id="WP_067489500.1">
    <property type="nucleotide sequence ID" value="NZ_SNXK01000005.1"/>
</dbReference>
<reference evidence="1 2" key="1">
    <citation type="submission" date="2019-03" db="EMBL/GenBank/DDBJ databases">
        <title>Genomic Encyclopedia of Type Strains, Phase IV (KMG-IV): sequencing the most valuable type-strain genomes for metagenomic binning, comparative biology and taxonomic classification.</title>
        <authorList>
            <person name="Goeker M."/>
        </authorList>
    </citation>
    <scope>NUCLEOTIDE SEQUENCE [LARGE SCALE GENOMIC DNA]</scope>
    <source>
        <strain evidence="1 2">DSM 44496</strain>
    </source>
</reference>
<name>A0A4R6P5V8_NOCIG</name>
<protein>
    <submittedName>
        <fullName evidence="1">Uncharacterized protein</fullName>
    </submittedName>
</protein>
<dbReference type="Proteomes" id="UP000295087">
    <property type="component" value="Unassembled WGS sequence"/>
</dbReference>
<dbReference type="EMBL" id="SNXK01000005">
    <property type="protein sequence ID" value="TDP33077.1"/>
    <property type="molecule type" value="Genomic_DNA"/>
</dbReference>
<evidence type="ECO:0000313" key="1">
    <source>
        <dbReference type="EMBL" id="TDP33077.1"/>
    </source>
</evidence>
<organism evidence="1 2">
    <name type="scientific">Nocardia ignorata</name>
    <dbReference type="NCBI Taxonomy" id="145285"/>
    <lineage>
        <taxon>Bacteria</taxon>
        <taxon>Bacillati</taxon>
        <taxon>Actinomycetota</taxon>
        <taxon>Actinomycetes</taxon>
        <taxon>Mycobacteriales</taxon>
        <taxon>Nocardiaceae</taxon>
        <taxon>Nocardia</taxon>
    </lineage>
</organism>
<gene>
    <name evidence="1" type="ORF">DFR75_105315</name>
</gene>
<comment type="caution">
    <text evidence="1">The sequence shown here is derived from an EMBL/GenBank/DDBJ whole genome shotgun (WGS) entry which is preliminary data.</text>
</comment>
<evidence type="ECO:0000313" key="2">
    <source>
        <dbReference type="Proteomes" id="UP000295087"/>
    </source>
</evidence>
<dbReference type="AlphaFoldDB" id="A0A4R6P5V8"/>
<keyword evidence="2" id="KW-1185">Reference proteome</keyword>
<accession>A0A4R6P5V8</accession>
<sequence length="104" mass="11641">MAEDPDEEPSLRAVKVLAYSVYLAELLAKTCSGVRCFIDGEGMRLDDVRAVSDTGVTQFTLNWIYNCLDDPDADNLGFKLAGALRDFGEQDRAHYLTELLDYRS</sequence>
<proteinExistence type="predicted"/>